<dbReference type="GO" id="GO:0009295">
    <property type="term" value="C:nucleoid"/>
    <property type="evidence" value="ECO:0007669"/>
    <property type="project" value="TreeGrafter"/>
</dbReference>
<comment type="caution">
    <text evidence="5">The sequence shown here is derived from an EMBL/GenBank/DDBJ whole genome shotgun (WGS) entry which is preliminary data.</text>
</comment>
<dbReference type="Pfam" id="PF00436">
    <property type="entry name" value="SSB"/>
    <property type="match status" value="1"/>
</dbReference>
<name>A0AAE3XJ55_9BACT</name>
<dbReference type="PANTHER" id="PTHR10302:SF27">
    <property type="entry name" value="SINGLE-STRANDED DNA-BINDING PROTEIN"/>
    <property type="match status" value="1"/>
</dbReference>
<dbReference type="PANTHER" id="PTHR10302">
    <property type="entry name" value="SINGLE-STRANDED DNA-BINDING PROTEIN"/>
    <property type="match status" value="1"/>
</dbReference>
<dbReference type="InterPro" id="IPR000424">
    <property type="entry name" value="Primosome_PriB/ssb"/>
</dbReference>
<keyword evidence="1 2" id="KW-0238">DNA-binding</keyword>
<dbReference type="EMBL" id="JAVDQD010000001">
    <property type="protein sequence ID" value="MDR6237104.1"/>
    <property type="molecule type" value="Genomic_DNA"/>
</dbReference>
<evidence type="ECO:0000313" key="6">
    <source>
        <dbReference type="Proteomes" id="UP001185092"/>
    </source>
</evidence>
<gene>
    <name evidence="5" type="ORF">HNQ88_000080</name>
</gene>
<evidence type="ECO:0000256" key="2">
    <source>
        <dbReference type="HAMAP-Rule" id="MF_00984"/>
    </source>
</evidence>
<dbReference type="InterPro" id="IPR012340">
    <property type="entry name" value="NA-bd_OB-fold"/>
</dbReference>
<dbReference type="PIRSF" id="PIRSF002070">
    <property type="entry name" value="SSB"/>
    <property type="match status" value="1"/>
</dbReference>
<proteinExistence type="inferred from homology"/>
<dbReference type="RefSeq" id="WP_309936541.1">
    <property type="nucleotide sequence ID" value="NZ_AP025305.1"/>
</dbReference>
<comment type="caution">
    <text evidence="2">Lacks conserved residue(s) required for the propagation of feature annotation.</text>
</comment>
<evidence type="ECO:0000313" key="5">
    <source>
        <dbReference type="EMBL" id="MDR6237104.1"/>
    </source>
</evidence>
<dbReference type="NCBIfam" id="TIGR00621">
    <property type="entry name" value="ssb"/>
    <property type="match status" value="1"/>
</dbReference>
<organism evidence="5 6">
    <name type="scientific">Aureibacter tunicatorum</name>
    <dbReference type="NCBI Taxonomy" id="866807"/>
    <lineage>
        <taxon>Bacteria</taxon>
        <taxon>Pseudomonadati</taxon>
        <taxon>Bacteroidota</taxon>
        <taxon>Cytophagia</taxon>
        <taxon>Cytophagales</taxon>
        <taxon>Persicobacteraceae</taxon>
        <taxon>Aureibacter</taxon>
    </lineage>
</organism>
<dbReference type="CDD" id="cd04496">
    <property type="entry name" value="SSB_OBF"/>
    <property type="match status" value="1"/>
</dbReference>
<keyword evidence="6" id="KW-1185">Reference proteome</keyword>
<dbReference type="InterPro" id="IPR011344">
    <property type="entry name" value="ssDNA-bd"/>
</dbReference>
<dbReference type="Gene3D" id="2.40.50.140">
    <property type="entry name" value="Nucleic acid-binding proteins"/>
    <property type="match status" value="1"/>
</dbReference>
<dbReference type="AlphaFoldDB" id="A0AAE3XJ55"/>
<feature type="compositionally biased region" description="Polar residues" evidence="4">
    <location>
        <begin position="125"/>
        <end position="146"/>
    </location>
</feature>
<dbReference type="SUPFAM" id="SSF50249">
    <property type="entry name" value="Nucleic acid-binding proteins"/>
    <property type="match status" value="1"/>
</dbReference>
<dbReference type="Proteomes" id="UP001185092">
    <property type="component" value="Unassembled WGS sequence"/>
</dbReference>
<comment type="subunit">
    <text evidence="2">Homotetramer.</text>
</comment>
<evidence type="ECO:0000256" key="1">
    <source>
        <dbReference type="ARBA" id="ARBA00023125"/>
    </source>
</evidence>
<accession>A0AAE3XJ55</accession>
<evidence type="ECO:0000256" key="4">
    <source>
        <dbReference type="SAM" id="MobiDB-lite"/>
    </source>
</evidence>
<dbReference type="PROSITE" id="PS50935">
    <property type="entry name" value="SSB"/>
    <property type="match status" value="1"/>
</dbReference>
<sequence>MAGVNKVILVGNLGRDPEIRHLENGTPVANFTLATSESYTDRNTKERKTTTEWHNIVLWRGLAEIAEKYLRKGNSVYIEGKITTRSYQDQQGVTKYITEIVGQNMTMLGGAQRNDNAGNGYPAQQPANQQVNSPQAQPMASKQETPASVDFSSDETDDLPF</sequence>
<evidence type="ECO:0000256" key="3">
    <source>
        <dbReference type="PIRNR" id="PIRNR002070"/>
    </source>
</evidence>
<reference evidence="5" key="1">
    <citation type="submission" date="2023-07" db="EMBL/GenBank/DDBJ databases">
        <title>Genomic Encyclopedia of Type Strains, Phase IV (KMG-IV): sequencing the most valuable type-strain genomes for metagenomic binning, comparative biology and taxonomic classification.</title>
        <authorList>
            <person name="Goeker M."/>
        </authorList>
    </citation>
    <scope>NUCLEOTIDE SEQUENCE</scope>
    <source>
        <strain evidence="5">DSM 26174</strain>
    </source>
</reference>
<feature type="region of interest" description="Disordered" evidence="4">
    <location>
        <begin position="109"/>
        <end position="161"/>
    </location>
</feature>
<dbReference type="HAMAP" id="MF_00984">
    <property type="entry name" value="SSB"/>
    <property type="match status" value="1"/>
</dbReference>
<dbReference type="GO" id="GO:0006260">
    <property type="term" value="P:DNA replication"/>
    <property type="evidence" value="ECO:0007669"/>
    <property type="project" value="InterPro"/>
</dbReference>
<protein>
    <recommendedName>
        <fullName evidence="2 3">Single-stranded DNA-binding protein</fullName>
        <shortName evidence="2">SSB</shortName>
    </recommendedName>
</protein>
<dbReference type="GO" id="GO:0003697">
    <property type="term" value="F:single-stranded DNA binding"/>
    <property type="evidence" value="ECO:0007669"/>
    <property type="project" value="UniProtKB-UniRule"/>
</dbReference>
<feature type="compositionally biased region" description="Acidic residues" evidence="4">
    <location>
        <begin position="152"/>
        <end position="161"/>
    </location>
</feature>